<dbReference type="Proteomes" id="UP000499080">
    <property type="component" value="Unassembled WGS sequence"/>
</dbReference>
<protein>
    <submittedName>
        <fullName evidence="2">Uncharacterized protein</fullName>
    </submittedName>
</protein>
<dbReference type="EMBL" id="BGPR01002616">
    <property type="protein sequence ID" value="GBM76355.1"/>
    <property type="molecule type" value="Genomic_DNA"/>
</dbReference>
<comment type="caution">
    <text evidence="2">The sequence shown here is derived from an EMBL/GenBank/DDBJ whole genome shotgun (WGS) entry which is preliminary data.</text>
</comment>
<feature type="region of interest" description="Disordered" evidence="1">
    <location>
        <begin position="104"/>
        <end position="142"/>
    </location>
</feature>
<evidence type="ECO:0000256" key="1">
    <source>
        <dbReference type="SAM" id="MobiDB-lite"/>
    </source>
</evidence>
<gene>
    <name evidence="2" type="ORF">AVEN_36972_1</name>
</gene>
<sequence length="142" mass="16109">MTESVSTSKTSDVSLEGSAVPRQAKKLQNPHSFGRVAHVPEKPFSLIRQNQKTMARVYDKRMPHLINSFLDCMYTVVEKLFLSQNGGLNILVTSRFEATRGLFWDRPPNFEPRSDEEDDTRVGTPSPNFRTTPTYSSPLFLS</sequence>
<evidence type="ECO:0000313" key="2">
    <source>
        <dbReference type="EMBL" id="GBM76355.1"/>
    </source>
</evidence>
<dbReference type="AlphaFoldDB" id="A0A4Y2IFB0"/>
<name>A0A4Y2IFB0_ARAVE</name>
<organism evidence="2 3">
    <name type="scientific">Araneus ventricosus</name>
    <name type="common">Orbweaver spider</name>
    <name type="synonym">Epeira ventricosa</name>
    <dbReference type="NCBI Taxonomy" id="182803"/>
    <lineage>
        <taxon>Eukaryota</taxon>
        <taxon>Metazoa</taxon>
        <taxon>Ecdysozoa</taxon>
        <taxon>Arthropoda</taxon>
        <taxon>Chelicerata</taxon>
        <taxon>Arachnida</taxon>
        <taxon>Araneae</taxon>
        <taxon>Araneomorphae</taxon>
        <taxon>Entelegynae</taxon>
        <taxon>Araneoidea</taxon>
        <taxon>Araneidae</taxon>
        <taxon>Araneus</taxon>
    </lineage>
</organism>
<feature type="compositionally biased region" description="Polar residues" evidence="1">
    <location>
        <begin position="123"/>
        <end position="142"/>
    </location>
</feature>
<reference evidence="2 3" key="1">
    <citation type="journal article" date="2019" name="Sci. Rep.">
        <title>Orb-weaving spider Araneus ventricosus genome elucidates the spidroin gene catalogue.</title>
        <authorList>
            <person name="Kono N."/>
            <person name="Nakamura H."/>
            <person name="Ohtoshi R."/>
            <person name="Moran D.A.P."/>
            <person name="Shinohara A."/>
            <person name="Yoshida Y."/>
            <person name="Fujiwara M."/>
            <person name="Mori M."/>
            <person name="Tomita M."/>
            <person name="Arakawa K."/>
        </authorList>
    </citation>
    <scope>NUCLEOTIDE SEQUENCE [LARGE SCALE GENOMIC DNA]</scope>
</reference>
<evidence type="ECO:0000313" key="3">
    <source>
        <dbReference type="Proteomes" id="UP000499080"/>
    </source>
</evidence>
<feature type="region of interest" description="Disordered" evidence="1">
    <location>
        <begin position="1"/>
        <end position="34"/>
    </location>
</feature>
<feature type="compositionally biased region" description="Polar residues" evidence="1">
    <location>
        <begin position="1"/>
        <end position="13"/>
    </location>
</feature>
<accession>A0A4Y2IFB0</accession>
<keyword evidence="3" id="KW-1185">Reference proteome</keyword>
<proteinExistence type="predicted"/>